<dbReference type="SUPFAM" id="SSF55326">
    <property type="entry name" value="PurM N-terminal domain-like"/>
    <property type="match status" value="1"/>
</dbReference>
<keyword evidence="1" id="KW-0547">Nucleotide-binding</keyword>
<accession>A0ABV3Q199</accession>
<keyword evidence="1" id="KW-0067">ATP-binding</keyword>
<keyword evidence="2" id="KW-1185">Reference proteome</keyword>
<dbReference type="GO" id="GO:0005524">
    <property type="term" value="F:ATP binding"/>
    <property type="evidence" value="ECO:0007669"/>
    <property type="project" value="UniProtKB-KW"/>
</dbReference>
<evidence type="ECO:0000313" key="2">
    <source>
        <dbReference type="Proteomes" id="UP001556040"/>
    </source>
</evidence>
<dbReference type="RefSeq" id="WP_367778219.1">
    <property type="nucleotide sequence ID" value="NZ_JBFMIA010000002.1"/>
</dbReference>
<protein>
    <submittedName>
        <fullName evidence="1">ATP-binding protein</fullName>
    </submittedName>
</protein>
<organism evidence="1 2">
    <name type="scientific">Jeotgalibacillus marinus</name>
    <dbReference type="NCBI Taxonomy" id="86667"/>
    <lineage>
        <taxon>Bacteria</taxon>
        <taxon>Bacillati</taxon>
        <taxon>Bacillota</taxon>
        <taxon>Bacilli</taxon>
        <taxon>Bacillales</taxon>
        <taxon>Caryophanaceae</taxon>
        <taxon>Jeotgalibacillus</taxon>
    </lineage>
</organism>
<name>A0ABV3Q199_9BACL</name>
<dbReference type="InterPro" id="IPR036921">
    <property type="entry name" value="PurM-like_N_sf"/>
</dbReference>
<sequence>MKTSEVGRNALEWSVGNSIWVMTTDNSGAIGEKPGDHVKVSYHIVAYFSFRSAVLDCLSAGALPATVILHNFCGDHVWDKLVEGVNQGLEELGLQDVVVTGSTESNMSLNQSAVAITIIGERKRHFAIPSQGTIEWDLIGEPLVGMDVIKKSDRIAPLSKAIELFSDEETIVFWPIGSKGIRQEWSNLSDRFNWSETPPPFNEDIDASAGPSTCWILGRKHDQ</sequence>
<gene>
    <name evidence="1" type="ORF">AB1471_03530</name>
</gene>
<dbReference type="EMBL" id="JBFMIA010000002">
    <property type="protein sequence ID" value="MEW9500871.1"/>
    <property type="molecule type" value="Genomic_DNA"/>
</dbReference>
<evidence type="ECO:0000313" key="1">
    <source>
        <dbReference type="EMBL" id="MEW9500871.1"/>
    </source>
</evidence>
<comment type="caution">
    <text evidence="1">The sequence shown here is derived from an EMBL/GenBank/DDBJ whole genome shotgun (WGS) entry which is preliminary data.</text>
</comment>
<reference evidence="1 2" key="1">
    <citation type="journal article" date="1979" name="Int. J. Syst. Evol. Microbiol.">
        <title>Bacillus globisporus subsp. marinus subsp. nov.</title>
        <authorList>
            <person name="Liu H."/>
        </authorList>
    </citation>
    <scope>NUCLEOTIDE SEQUENCE [LARGE SCALE GENOMIC DNA]</scope>
    <source>
        <strain evidence="1 2">DSM 1297</strain>
    </source>
</reference>
<dbReference type="Proteomes" id="UP001556040">
    <property type="component" value="Unassembled WGS sequence"/>
</dbReference>
<proteinExistence type="predicted"/>